<evidence type="ECO:0000256" key="7">
    <source>
        <dbReference type="SAM" id="MobiDB-lite"/>
    </source>
</evidence>
<comment type="caution">
    <text evidence="9">The sequence shown here is derived from an EMBL/GenBank/DDBJ whole genome shotgun (WGS) entry which is preliminary data.</text>
</comment>
<evidence type="ECO:0000313" key="10">
    <source>
        <dbReference type="Proteomes" id="UP000799441"/>
    </source>
</evidence>
<dbReference type="AlphaFoldDB" id="A0A9P4Q840"/>
<evidence type="ECO:0000256" key="4">
    <source>
        <dbReference type="ARBA" id="ARBA00018463"/>
    </source>
</evidence>
<feature type="compositionally biased region" description="Basic and acidic residues" evidence="7">
    <location>
        <begin position="71"/>
        <end position="81"/>
    </location>
</feature>
<dbReference type="PANTHER" id="PTHR13254">
    <property type="entry name" value="GOLGI AUTOANTIGEN, GOLGIN SUBFAMILY A, 7"/>
    <property type="match status" value="1"/>
</dbReference>
<feature type="compositionally biased region" description="Basic and acidic residues" evidence="7">
    <location>
        <begin position="31"/>
        <end position="40"/>
    </location>
</feature>
<gene>
    <name evidence="9" type="ORF">K431DRAFT_284937</name>
</gene>
<comment type="similarity">
    <text evidence="2">Belongs to the ERF4 family.</text>
</comment>
<dbReference type="InterPro" id="IPR051371">
    <property type="entry name" value="Ras_palmitoyltransferase"/>
</dbReference>
<feature type="compositionally biased region" description="Basic residues" evidence="7">
    <location>
        <begin position="50"/>
        <end position="70"/>
    </location>
</feature>
<dbReference type="Proteomes" id="UP000799441">
    <property type="component" value="Unassembled WGS sequence"/>
</dbReference>
<protein>
    <recommendedName>
        <fullName evidence="4">Ras modification protein ERF4</fullName>
    </recommendedName>
</protein>
<dbReference type="GO" id="GO:0031211">
    <property type="term" value="C:endoplasmic reticulum palmitoyltransferase complex"/>
    <property type="evidence" value="ECO:0007669"/>
    <property type="project" value="TreeGrafter"/>
</dbReference>
<proteinExistence type="inferred from homology"/>
<evidence type="ECO:0000256" key="1">
    <source>
        <dbReference type="ARBA" id="ARBA00004406"/>
    </source>
</evidence>
<evidence type="ECO:0000256" key="5">
    <source>
        <dbReference type="ARBA" id="ARBA00022824"/>
    </source>
</evidence>
<dbReference type="GO" id="GO:0005789">
    <property type="term" value="C:endoplasmic reticulum membrane"/>
    <property type="evidence" value="ECO:0007669"/>
    <property type="project" value="UniProtKB-SubCell"/>
</dbReference>
<feature type="compositionally biased region" description="Basic and acidic residues" evidence="7">
    <location>
        <begin position="107"/>
        <end position="125"/>
    </location>
</feature>
<accession>A0A9P4Q840</accession>
<dbReference type="PANTHER" id="PTHR13254:SF0">
    <property type="entry name" value="GOLGIN SUBFAMILY A MEMBER 7_ERF4 DOMAIN-CONTAINING PROTEIN"/>
    <property type="match status" value="1"/>
</dbReference>
<evidence type="ECO:0000256" key="2">
    <source>
        <dbReference type="ARBA" id="ARBA00007732"/>
    </source>
</evidence>
<dbReference type="EMBL" id="MU003791">
    <property type="protein sequence ID" value="KAF2721325.1"/>
    <property type="molecule type" value="Genomic_DNA"/>
</dbReference>
<keyword evidence="10" id="KW-1185">Reference proteome</keyword>
<evidence type="ECO:0000256" key="6">
    <source>
        <dbReference type="ARBA" id="ARBA00023136"/>
    </source>
</evidence>
<reference evidence="9" key="1">
    <citation type="journal article" date="2020" name="Stud. Mycol.">
        <title>101 Dothideomycetes genomes: a test case for predicting lifestyles and emergence of pathogens.</title>
        <authorList>
            <person name="Haridas S."/>
            <person name="Albert R."/>
            <person name="Binder M."/>
            <person name="Bloem J."/>
            <person name="Labutti K."/>
            <person name="Salamov A."/>
            <person name="Andreopoulos B."/>
            <person name="Baker S."/>
            <person name="Barry K."/>
            <person name="Bills G."/>
            <person name="Bluhm B."/>
            <person name="Cannon C."/>
            <person name="Castanera R."/>
            <person name="Culley D."/>
            <person name="Daum C."/>
            <person name="Ezra D."/>
            <person name="Gonzalez J."/>
            <person name="Henrissat B."/>
            <person name="Kuo A."/>
            <person name="Liang C."/>
            <person name="Lipzen A."/>
            <person name="Lutzoni F."/>
            <person name="Magnuson J."/>
            <person name="Mondo S."/>
            <person name="Nolan M."/>
            <person name="Ohm R."/>
            <person name="Pangilinan J."/>
            <person name="Park H.-J."/>
            <person name="Ramirez L."/>
            <person name="Alfaro M."/>
            <person name="Sun H."/>
            <person name="Tritt A."/>
            <person name="Yoshinaga Y."/>
            <person name="Zwiers L.-H."/>
            <person name="Turgeon B."/>
            <person name="Goodwin S."/>
            <person name="Spatafora J."/>
            <person name="Crous P."/>
            <person name="Grigoriev I."/>
        </authorList>
    </citation>
    <scope>NUCLEOTIDE SEQUENCE</scope>
    <source>
        <strain evidence="9">CBS 116435</strain>
    </source>
</reference>
<evidence type="ECO:0000313" key="9">
    <source>
        <dbReference type="EMBL" id="KAF2721325.1"/>
    </source>
</evidence>
<comment type="subcellular location">
    <subcellularLocation>
        <location evidence="1">Endoplasmic reticulum membrane</location>
        <topology evidence="1">Peripheral membrane protein</topology>
    </subcellularLocation>
</comment>
<keyword evidence="6" id="KW-0472">Membrane</keyword>
<evidence type="ECO:0000256" key="3">
    <source>
        <dbReference type="ARBA" id="ARBA00011396"/>
    </source>
</evidence>
<dbReference type="GO" id="GO:0006612">
    <property type="term" value="P:protein targeting to membrane"/>
    <property type="evidence" value="ECO:0007669"/>
    <property type="project" value="TreeGrafter"/>
</dbReference>
<dbReference type="OrthoDB" id="5377273at2759"/>
<organism evidence="9 10">
    <name type="scientific">Polychaeton citri CBS 116435</name>
    <dbReference type="NCBI Taxonomy" id="1314669"/>
    <lineage>
        <taxon>Eukaryota</taxon>
        <taxon>Fungi</taxon>
        <taxon>Dikarya</taxon>
        <taxon>Ascomycota</taxon>
        <taxon>Pezizomycotina</taxon>
        <taxon>Dothideomycetes</taxon>
        <taxon>Dothideomycetidae</taxon>
        <taxon>Capnodiales</taxon>
        <taxon>Capnodiaceae</taxon>
        <taxon>Polychaeton</taxon>
    </lineage>
</organism>
<name>A0A9P4Q840_9PEZI</name>
<keyword evidence="5" id="KW-0256">Endoplasmic reticulum</keyword>
<sequence length="297" mass="33058">METLHKIAGIEAGSDDRTAPAQPVPAPPPVPKDHEDEKRVSRASLPLSRKASRKSIRSNKSHRSHRSHRRAERDYNNEKDLPPTPSLPNGHATRPGDLEAGLSARGGEGRHTAGRRSDDSDRRSDMTGSGGESDDDFEWGPDHPCFPHPNSHVAPDSKAAKTTRVVRVRRDYMAAGDRYPQFANLYPEILDPLVSDSDFRLLITGINALCRESFDAFTWRAWVDGFLGAFTGWLWEDTGLTGAKRGGKKIERFVDNWNSGKRNEGKDVTLVQLRDVAFISLDFIIPDPGLDLQDDEE</sequence>
<evidence type="ECO:0000259" key="8">
    <source>
        <dbReference type="Pfam" id="PF10256"/>
    </source>
</evidence>
<dbReference type="InterPro" id="IPR019383">
    <property type="entry name" value="Golgin_A_7/ERF4"/>
</dbReference>
<feature type="domain" description="Golgin subfamily A member 7/ERF4" evidence="8">
    <location>
        <begin position="165"/>
        <end position="282"/>
    </location>
</feature>
<dbReference type="Pfam" id="PF10256">
    <property type="entry name" value="Erf4"/>
    <property type="match status" value="1"/>
</dbReference>
<comment type="subunit">
    <text evidence="3">Interacts with ERF2.</text>
</comment>
<feature type="region of interest" description="Disordered" evidence="7">
    <location>
        <begin position="1"/>
        <end position="161"/>
    </location>
</feature>